<feature type="domain" description="PSP1 C-terminal" evidence="2">
    <location>
        <begin position="62"/>
        <end position="147"/>
    </location>
</feature>
<proteinExistence type="predicted"/>
<keyword evidence="4" id="KW-1185">Reference proteome</keyword>
<evidence type="ECO:0000259" key="2">
    <source>
        <dbReference type="PROSITE" id="PS51411"/>
    </source>
</evidence>
<reference evidence="3 4" key="1">
    <citation type="submission" date="2019-06" db="EMBL/GenBank/DDBJ databases">
        <title>Genome sequence of Litorilinea aerophila BAA-2444.</title>
        <authorList>
            <person name="Maclea K.S."/>
            <person name="Maurais E.G."/>
            <person name="Iannazzi L.C."/>
        </authorList>
    </citation>
    <scope>NUCLEOTIDE SEQUENCE [LARGE SCALE GENOMIC DNA]</scope>
    <source>
        <strain evidence="3 4">ATCC BAA-2444</strain>
    </source>
</reference>
<dbReference type="Pfam" id="PF04468">
    <property type="entry name" value="PSP1"/>
    <property type="match status" value="1"/>
</dbReference>
<dbReference type="PANTHER" id="PTHR43830:SF3">
    <property type="entry name" value="PROTEIN PSP1"/>
    <property type="match status" value="1"/>
</dbReference>
<dbReference type="FunCoup" id="A0A540V8L5">
    <property type="interactions" value="37"/>
</dbReference>
<evidence type="ECO:0000313" key="4">
    <source>
        <dbReference type="Proteomes" id="UP000317371"/>
    </source>
</evidence>
<dbReference type="NCBIfam" id="NF041131">
    <property type="entry name" value="RicT_YaaT_fam"/>
    <property type="match status" value="1"/>
</dbReference>
<dbReference type="PANTHER" id="PTHR43830">
    <property type="entry name" value="PROTEIN PSP1"/>
    <property type="match status" value="1"/>
</dbReference>
<gene>
    <name evidence="3" type="ORF">FKZ61_23100</name>
</gene>
<dbReference type="AlphaFoldDB" id="A0A540V8L5"/>
<dbReference type="GO" id="GO:0005737">
    <property type="term" value="C:cytoplasm"/>
    <property type="evidence" value="ECO:0007669"/>
    <property type="project" value="TreeGrafter"/>
</dbReference>
<dbReference type="PROSITE" id="PS51411">
    <property type="entry name" value="PSP1_C"/>
    <property type="match status" value="1"/>
</dbReference>
<dbReference type="OrthoDB" id="9779344at2"/>
<name>A0A540V8L5_9CHLR</name>
<organism evidence="3 4">
    <name type="scientific">Litorilinea aerophila</name>
    <dbReference type="NCBI Taxonomy" id="1204385"/>
    <lineage>
        <taxon>Bacteria</taxon>
        <taxon>Bacillati</taxon>
        <taxon>Chloroflexota</taxon>
        <taxon>Caldilineae</taxon>
        <taxon>Caldilineales</taxon>
        <taxon>Caldilineaceae</taxon>
        <taxon>Litorilinea</taxon>
    </lineage>
</organism>
<comment type="caution">
    <text evidence="3">The sequence shown here is derived from an EMBL/GenBank/DDBJ whole genome shotgun (WGS) entry which is preliminary data.</text>
</comment>
<accession>A0A540V8L5</accession>
<sequence>MPIVVGIQFKPVTKIYHFDPGGLLDLAVGDYVIVDTARGQEVAQVIQPPHEIDERDVVGEMKSVVRRATAWDLVQKDLWAHKEQEALAICRTKAREHGLHIKIVRCEYNYDGGRLLVYFTAESRVDFRALVRELARIFHTRIEMRQIGVRDEAKLLDGVGKCGRQLCCTSWLREFTPVSIRMAKNQQLPLNPDEISGVCGRLLCCLSYEDAHYKEQNKKMPKLGAEVVTPQGVGRVRHLHPLRETVTVMLENMVLAEFPVAELISQKGSAGASCGTCGGCTVKRRASAEADNARVLQRRKRKKGEQDTSEESAGTKSGRRSRRRRRRRSRGQ</sequence>
<protein>
    <submittedName>
        <fullName evidence="3">Stage 0 sporulation family protein</fullName>
    </submittedName>
</protein>
<feature type="region of interest" description="Disordered" evidence="1">
    <location>
        <begin position="286"/>
        <end position="332"/>
    </location>
</feature>
<evidence type="ECO:0000313" key="3">
    <source>
        <dbReference type="EMBL" id="TQE93045.1"/>
    </source>
</evidence>
<feature type="compositionally biased region" description="Basic residues" evidence="1">
    <location>
        <begin position="317"/>
        <end position="332"/>
    </location>
</feature>
<dbReference type="RefSeq" id="WP_141612548.1">
    <property type="nucleotide sequence ID" value="NZ_VIGC02000055.1"/>
</dbReference>
<dbReference type="EMBL" id="VIGC01000055">
    <property type="protein sequence ID" value="TQE93045.1"/>
    <property type="molecule type" value="Genomic_DNA"/>
</dbReference>
<dbReference type="InterPro" id="IPR007557">
    <property type="entry name" value="PSP1_C"/>
</dbReference>
<dbReference type="InterPro" id="IPR047767">
    <property type="entry name" value="PSP1-like"/>
</dbReference>
<dbReference type="InParanoid" id="A0A540V8L5"/>
<evidence type="ECO:0000256" key="1">
    <source>
        <dbReference type="SAM" id="MobiDB-lite"/>
    </source>
</evidence>
<dbReference type="Proteomes" id="UP000317371">
    <property type="component" value="Unassembled WGS sequence"/>
</dbReference>